<proteinExistence type="predicted"/>
<evidence type="ECO:0000313" key="1">
    <source>
        <dbReference type="EMBL" id="KAK4710773.1"/>
    </source>
</evidence>
<evidence type="ECO:0000313" key="2">
    <source>
        <dbReference type="Proteomes" id="UP001311915"/>
    </source>
</evidence>
<protein>
    <submittedName>
        <fullName evidence="1">Uncharacterized protein</fullName>
    </submittedName>
</protein>
<keyword evidence="2" id="KW-1185">Reference proteome</keyword>
<dbReference type="EMBL" id="JAWPEI010000011">
    <property type="protein sequence ID" value="KAK4710773.1"/>
    <property type="molecule type" value="Genomic_DNA"/>
</dbReference>
<accession>A0AAV9KD18</accession>
<reference evidence="1 2" key="1">
    <citation type="submission" date="2023-10" db="EMBL/GenBank/DDBJ databases">
        <title>Genome-Wide Identification Analysis in wild type Solanum Pinnatisectum Reveals Some Genes Defensing Phytophthora Infestans.</title>
        <authorList>
            <person name="Sun C."/>
        </authorList>
    </citation>
    <scope>NUCLEOTIDE SEQUENCE [LARGE SCALE GENOMIC DNA]</scope>
    <source>
        <strain evidence="1">LQN</strain>
        <tissue evidence="1">Leaf</tissue>
    </source>
</reference>
<gene>
    <name evidence="1" type="ORF">R3W88_005286</name>
</gene>
<organism evidence="1 2">
    <name type="scientific">Solanum pinnatisectum</name>
    <name type="common">tansyleaf nightshade</name>
    <dbReference type="NCBI Taxonomy" id="50273"/>
    <lineage>
        <taxon>Eukaryota</taxon>
        <taxon>Viridiplantae</taxon>
        <taxon>Streptophyta</taxon>
        <taxon>Embryophyta</taxon>
        <taxon>Tracheophyta</taxon>
        <taxon>Spermatophyta</taxon>
        <taxon>Magnoliopsida</taxon>
        <taxon>eudicotyledons</taxon>
        <taxon>Gunneridae</taxon>
        <taxon>Pentapetalae</taxon>
        <taxon>asterids</taxon>
        <taxon>lamiids</taxon>
        <taxon>Solanales</taxon>
        <taxon>Solanaceae</taxon>
        <taxon>Solanoideae</taxon>
        <taxon>Solaneae</taxon>
        <taxon>Solanum</taxon>
    </lineage>
</organism>
<dbReference type="AlphaFoldDB" id="A0AAV9KD18"/>
<dbReference type="Proteomes" id="UP001311915">
    <property type="component" value="Unassembled WGS sequence"/>
</dbReference>
<comment type="caution">
    <text evidence="1">The sequence shown here is derived from an EMBL/GenBank/DDBJ whole genome shotgun (WGS) entry which is preliminary data.</text>
</comment>
<name>A0AAV9KD18_9SOLN</name>
<sequence>MIFMSFSFSIRGYSRGDDLFPLYQNRVGNNGVAVIGFTGGGIWKFKFDVVNSVGGDFDVYEDLAACVGPLISLSQKGDATFDEVYTQVALLSDNRAMEWTKRRIAELIGEPNLPRRMVLRNIFLVTINTFLNILSRELLSLSSILFLNIEYSELRDKFSLALKN</sequence>